<proteinExistence type="predicted"/>
<feature type="region of interest" description="Disordered" evidence="1">
    <location>
        <begin position="321"/>
        <end position="342"/>
    </location>
</feature>
<protein>
    <recommendedName>
        <fullName evidence="4">Transmembrane protein 209</fullName>
    </recommendedName>
</protein>
<accession>A0A9W8L1X9</accession>
<dbReference type="PANTHER" id="PTHR21780:SF0">
    <property type="entry name" value="TRANSMEMBRANE PROTEIN 209"/>
    <property type="match status" value="1"/>
</dbReference>
<name>A0A9W8L1X9_9FUNG</name>
<organism evidence="2 3">
    <name type="scientific">Coemansia spiralis</name>
    <dbReference type="NCBI Taxonomy" id="417178"/>
    <lineage>
        <taxon>Eukaryota</taxon>
        <taxon>Fungi</taxon>
        <taxon>Fungi incertae sedis</taxon>
        <taxon>Zoopagomycota</taxon>
        <taxon>Kickxellomycotina</taxon>
        <taxon>Kickxellomycetes</taxon>
        <taxon>Kickxellales</taxon>
        <taxon>Kickxellaceae</taxon>
        <taxon>Coemansia</taxon>
    </lineage>
</organism>
<feature type="region of interest" description="Disordered" evidence="1">
    <location>
        <begin position="166"/>
        <end position="229"/>
    </location>
</feature>
<feature type="region of interest" description="Disordered" evidence="1">
    <location>
        <begin position="1"/>
        <end position="54"/>
    </location>
</feature>
<dbReference type="InterPro" id="IPR019176">
    <property type="entry name" value="Cytochrome_B561-rel"/>
</dbReference>
<feature type="compositionally biased region" description="Polar residues" evidence="1">
    <location>
        <begin position="16"/>
        <end position="25"/>
    </location>
</feature>
<feature type="region of interest" description="Disordered" evidence="1">
    <location>
        <begin position="248"/>
        <end position="273"/>
    </location>
</feature>
<dbReference type="Proteomes" id="UP001151516">
    <property type="component" value="Unassembled WGS sequence"/>
</dbReference>
<comment type="caution">
    <text evidence="2">The sequence shown here is derived from an EMBL/GenBank/DDBJ whole genome shotgun (WGS) entry which is preliminary data.</text>
</comment>
<gene>
    <name evidence="2" type="ORF">IWW39_004123</name>
</gene>
<keyword evidence="3" id="KW-1185">Reference proteome</keyword>
<evidence type="ECO:0000313" key="3">
    <source>
        <dbReference type="Proteomes" id="UP001151516"/>
    </source>
</evidence>
<feature type="compositionally biased region" description="Polar residues" evidence="1">
    <location>
        <begin position="34"/>
        <end position="48"/>
    </location>
</feature>
<evidence type="ECO:0000256" key="1">
    <source>
        <dbReference type="SAM" id="MobiDB-lite"/>
    </source>
</evidence>
<dbReference type="EMBL" id="JANBTX010000140">
    <property type="protein sequence ID" value="KAJ2685669.1"/>
    <property type="molecule type" value="Genomic_DNA"/>
</dbReference>
<dbReference type="AlphaFoldDB" id="A0A9W8L1X9"/>
<reference evidence="2" key="1">
    <citation type="submission" date="2022-07" db="EMBL/GenBank/DDBJ databases">
        <title>Phylogenomic reconstructions and comparative analyses of Kickxellomycotina fungi.</title>
        <authorList>
            <person name="Reynolds N.K."/>
            <person name="Stajich J.E."/>
            <person name="Barry K."/>
            <person name="Grigoriev I.V."/>
            <person name="Crous P."/>
            <person name="Smith M.E."/>
        </authorList>
    </citation>
    <scope>NUCLEOTIDE SEQUENCE</scope>
    <source>
        <strain evidence="2">CBS 109367</strain>
    </source>
</reference>
<dbReference type="PANTHER" id="PTHR21780">
    <property type="entry name" value="TRANSMEMBRANE PROTEIN 209"/>
    <property type="match status" value="1"/>
</dbReference>
<evidence type="ECO:0000313" key="2">
    <source>
        <dbReference type="EMBL" id="KAJ2685669.1"/>
    </source>
</evidence>
<sequence length="634" mass="69558">MDGGGGLFTPTRGAPSLSSSFTTPARNAADSVAHPSTHQEAPTPSNKFPTKGKWFNPDAQRVLDDRASRLSERQSTLRLRWNVASLIVLAWCLQTGVYRQIKSASLSAGISPSAWSILEWLGIALLVYNTGEAVWCLLRPQNQYTNLAMTPSQRLRIGLDARVKPTTNDVPISPPKMTPSKSSVKEQRAFSSVTDMESRRRTPVKGAVASRPLRSPVSHANAVGQSSYSTDGDLFTLTQVLKRVPGSTRVTENTIASPGHSGPGGGFKLESPPVSSAYCDPHMATPRLPVSRYSISDMPAATPMQPHLRAQPTIGLYQTATPVSRTSGGESGKGSSKDRTGREVEYLEPHDVLEKYGVERDILDRVESMNMWFVRHLLRPLCKQIDELDLLFDQHGLGHLSCRRAILDTAALEQARSTGPGGFGAAGTFSLAQNTSAIPQTLVDLSLKYGELPQTKERMALEKYLRIPGYLCRDYIIQRVHTLAQSDTLPAYTFDGGGNYVPSDSTSASPQEQPWNPAVHPTDGQLLFHLFCTFMDQTMPPVQNSRHPFTDRYVLQPERKPDNNLPVQIIQVVRKRPHFCLMVKGSFYDVAASRNNLFITLVLFVLEIQRECAGYLGLTNLGGKHVGLLAAVGK</sequence>
<dbReference type="OrthoDB" id="509821at2759"/>
<dbReference type="Pfam" id="PF09786">
    <property type="entry name" value="CytochromB561_N"/>
    <property type="match status" value="1"/>
</dbReference>
<dbReference type="GO" id="GO:0016020">
    <property type="term" value="C:membrane"/>
    <property type="evidence" value="ECO:0007669"/>
    <property type="project" value="TreeGrafter"/>
</dbReference>
<evidence type="ECO:0008006" key="4">
    <source>
        <dbReference type="Google" id="ProtNLM"/>
    </source>
</evidence>